<dbReference type="Proteomes" id="UP000293912">
    <property type="component" value="Chromosome"/>
</dbReference>
<name>A0A4P6WUP6_HYDPS</name>
<sequence precursor="true">MSRRFVRLTSFEARSLLLIAGVTLGVAGSAYAQSTAAPAKPAATDTEITAAFTKADKNADGKLSKDEATTLPALAAKFDSADADKDGTISAAEFGKAMKM</sequence>
<accession>A0A4P6WUP6</accession>
<feature type="signal peptide" evidence="1">
    <location>
        <begin position="1"/>
        <end position="32"/>
    </location>
</feature>
<gene>
    <name evidence="3" type="ORF">HPF_00770</name>
</gene>
<evidence type="ECO:0000313" key="4">
    <source>
        <dbReference type="Proteomes" id="UP000293912"/>
    </source>
</evidence>
<dbReference type="SUPFAM" id="SSF47473">
    <property type="entry name" value="EF-hand"/>
    <property type="match status" value="1"/>
</dbReference>
<dbReference type="PROSITE" id="PS00018">
    <property type="entry name" value="EF_HAND_1"/>
    <property type="match status" value="1"/>
</dbReference>
<dbReference type="RefSeq" id="WP_066152215.1">
    <property type="nucleotide sequence ID" value="NZ_CP037867.1"/>
</dbReference>
<dbReference type="AlphaFoldDB" id="A0A4P6WUP6"/>
<evidence type="ECO:0000313" key="3">
    <source>
        <dbReference type="EMBL" id="QBM26189.1"/>
    </source>
</evidence>
<evidence type="ECO:0000259" key="2">
    <source>
        <dbReference type="PROSITE" id="PS50222"/>
    </source>
</evidence>
<dbReference type="Gene3D" id="1.10.238.10">
    <property type="entry name" value="EF-hand"/>
    <property type="match status" value="2"/>
</dbReference>
<keyword evidence="4" id="KW-1185">Reference proteome</keyword>
<dbReference type="KEGG" id="hpse:HPF_00770"/>
<proteinExistence type="predicted"/>
<dbReference type="EMBL" id="CP037867">
    <property type="protein sequence ID" value="QBM26189.1"/>
    <property type="molecule type" value="Genomic_DNA"/>
</dbReference>
<protein>
    <submittedName>
        <fullName evidence="3">EF hand</fullName>
    </submittedName>
</protein>
<dbReference type="InterPro" id="IPR018247">
    <property type="entry name" value="EF_Hand_1_Ca_BS"/>
</dbReference>
<keyword evidence="1" id="KW-0732">Signal</keyword>
<feature type="domain" description="EF-hand" evidence="2">
    <location>
        <begin position="69"/>
        <end position="100"/>
    </location>
</feature>
<dbReference type="CDD" id="cd00051">
    <property type="entry name" value="EFh"/>
    <property type="match status" value="1"/>
</dbReference>
<reference evidence="3 4" key="1">
    <citation type="submission" date="2019-03" db="EMBL/GenBank/DDBJ databases">
        <authorList>
            <person name="Sebastian G."/>
            <person name="Baumann P."/>
            <person name="Ruckert C."/>
            <person name="Kalinowski J."/>
            <person name="Nebel B."/>
            <person name="Takors R."/>
            <person name="Blombach B."/>
        </authorList>
    </citation>
    <scope>NUCLEOTIDE SEQUENCE [LARGE SCALE GENOMIC DNA]</scope>
    <source>
        <strain evidence="3 4">DSM 1084</strain>
    </source>
</reference>
<dbReference type="InterPro" id="IPR002048">
    <property type="entry name" value="EF_hand_dom"/>
</dbReference>
<organism evidence="3 4">
    <name type="scientific">Hydrogenophaga pseudoflava</name>
    <name type="common">Pseudomonas carboxydoflava</name>
    <dbReference type="NCBI Taxonomy" id="47421"/>
    <lineage>
        <taxon>Bacteria</taxon>
        <taxon>Pseudomonadati</taxon>
        <taxon>Pseudomonadota</taxon>
        <taxon>Betaproteobacteria</taxon>
        <taxon>Burkholderiales</taxon>
        <taxon>Comamonadaceae</taxon>
        <taxon>Hydrogenophaga</taxon>
    </lineage>
</organism>
<dbReference type="GO" id="GO:0005509">
    <property type="term" value="F:calcium ion binding"/>
    <property type="evidence" value="ECO:0007669"/>
    <property type="project" value="InterPro"/>
</dbReference>
<dbReference type="PROSITE" id="PS50222">
    <property type="entry name" value="EF_HAND_2"/>
    <property type="match status" value="1"/>
</dbReference>
<evidence type="ECO:0000256" key="1">
    <source>
        <dbReference type="SAM" id="SignalP"/>
    </source>
</evidence>
<dbReference type="Pfam" id="PF13202">
    <property type="entry name" value="EF-hand_5"/>
    <property type="match status" value="2"/>
</dbReference>
<feature type="chain" id="PRO_5020438026" evidence="1">
    <location>
        <begin position="33"/>
        <end position="100"/>
    </location>
</feature>
<dbReference type="InterPro" id="IPR011992">
    <property type="entry name" value="EF-hand-dom_pair"/>
</dbReference>